<comment type="caution">
    <text evidence="3">The sequence shown here is derived from an EMBL/GenBank/DDBJ whole genome shotgun (WGS) entry which is preliminary data.</text>
</comment>
<protein>
    <submittedName>
        <fullName evidence="3">VacJ family lipoprotein</fullName>
    </submittedName>
</protein>
<evidence type="ECO:0000313" key="4">
    <source>
        <dbReference type="Proteomes" id="UP001143307"/>
    </source>
</evidence>
<dbReference type="PRINTS" id="PR01805">
    <property type="entry name" value="VACJLIPOPROT"/>
</dbReference>
<accession>A0ABT3STG2</accession>
<evidence type="ECO:0000256" key="2">
    <source>
        <dbReference type="ARBA" id="ARBA00022729"/>
    </source>
</evidence>
<gene>
    <name evidence="3" type="ORF">EYC87_04935</name>
</gene>
<dbReference type="PANTHER" id="PTHR30035">
    <property type="entry name" value="LIPOPROTEIN VACJ-RELATED"/>
    <property type="match status" value="1"/>
</dbReference>
<dbReference type="Pfam" id="PF04333">
    <property type="entry name" value="MlaA"/>
    <property type="match status" value="1"/>
</dbReference>
<sequence>MACAEDKERNVDPFESFNRAMFVANDNIDQYVLRPLAVGYDWVMPGFAKRGVGNMFANFYDFNSALNGALQWRWAGVGQSSGRFVINSTLGLVGLFDVATTMGVRPYRTDFGHTLSIWGFESGPYLMVPFFGPRTIRSGTGTIFDAYTSVPTYMPSVAVRNSLWGLGLVDGRSRLLQADDLITGDRYIFVRDAYLSNREAFVNDGAVSDTFSDFEEGEDFEEF</sequence>
<reference evidence="3" key="1">
    <citation type="submission" date="2019-02" db="EMBL/GenBank/DDBJ databases">
        <authorList>
            <person name="Li S.-H."/>
        </authorList>
    </citation>
    <scope>NUCLEOTIDE SEQUENCE</scope>
    <source>
        <strain evidence="3">IMCC8485</strain>
    </source>
</reference>
<evidence type="ECO:0000256" key="1">
    <source>
        <dbReference type="ARBA" id="ARBA00010634"/>
    </source>
</evidence>
<dbReference type="InterPro" id="IPR007428">
    <property type="entry name" value="MlaA"/>
</dbReference>
<dbReference type="EMBL" id="SHNP01000001">
    <property type="protein sequence ID" value="MCX2972931.1"/>
    <property type="molecule type" value="Genomic_DNA"/>
</dbReference>
<organism evidence="3 4">
    <name type="scientific">Candidatus Seongchinamella marina</name>
    <dbReference type="NCBI Taxonomy" id="2518990"/>
    <lineage>
        <taxon>Bacteria</taxon>
        <taxon>Pseudomonadati</taxon>
        <taxon>Pseudomonadota</taxon>
        <taxon>Gammaproteobacteria</taxon>
        <taxon>Cellvibrionales</taxon>
        <taxon>Halieaceae</taxon>
        <taxon>Seongchinamella</taxon>
    </lineage>
</organism>
<keyword evidence="3" id="KW-0449">Lipoprotein</keyword>
<keyword evidence="4" id="KW-1185">Reference proteome</keyword>
<dbReference type="Proteomes" id="UP001143307">
    <property type="component" value="Unassembled WGS sequence"/>
</dbReference>
<dbReference type="PANTHER" id="PTHR30035:SF3">
    <property type="entry name" value="INTERMEMBRANE PHOSPHOLIPID TRANSPORT SYSTEM LIPOPROTEIN MLAA"/>
    <property type="match status" value="1"/>
</dbReference>
<proteinExistence type="inferred from homology"/>
<keyword evidence="2" id="KW-0732">Signal</keyword>
<evidence type="ECO:0000313" key="3">
    <source>
        <dbReference type="EMBL" id="MCX2972931.1"/>
    </source>
</evidence>
<name>A0ABT3STG2_9GAMM</name>
<comment type="similarity">
    <text evidence="1">Belongs to the MlaA family.</text>
</comment>